<keyword evidence="1" id="KW-0812">Transmembrane</keyword>
<keyword evidence="3" id="KW-1185">Reference proteome</keyword>
<name>A0ABY7E4Y9_MYAAR</name>
<evidence type="ECO:0000313" key="2">
    <source>
        <dbReference type="EMBL" id="WAR02216.1"/>
    </source>
</evidence>
<keyword evidence="1" id="KW-0472">Membrane</keyword>
<dbReference type="EMBL" id="CP111015">
    <property type="protein sequence ID" value="WAR02216.1"/>
    <property type="molecule type" value="Genomic_DNA"/>
</dbReference>
<protein>
    <submittedName>
        <fullName evidence="2">Uncharacterized protein</fullName>
    </submittedName>
</protein>
<proteinExistence type="predicted"/>
<accession>A0ABY7E4Y9</accession>
<evidence type="ECO:0000313" key="3">
    <source>
        <dbReference type="Proteomes" id="UP001164746"/>
    </source>
</evidence>
<keyword evidence="1" id="KW-1133">Transmembrane helix</keyword>
<sequence>MIKMDLLSKVYSEYDKNIRKKRFVAVIVILMMFFAIWISSTDYAPQSLMLINSIPVERDAKFIIKPSKENLIAPNALHNTTFYKSIVQYVHDQSHVEHCSNRRYIIYRCNAGKLCGGIGDRQKGIITAFLLALLTKRTFIIDVSNPCKLETILRPSLYDWTTCKDYALSVPAVDSMSLHLIGDHTFRSKISKQDFRQWNKTVVFIMLNWLSFPGIRQHDVTKVMNLFTAITNEEAIRVVLESLFKPSHSMDTEINAFNRNQRQDRHLVCAHIRTGGNPSIPLDSKSDRRNPNVSIIFSFLEKYDTHENVIYIATDADEVKNNSYLTFKNVITLKRKIVHVDKLGNMQMDTACEGYFTAILEQYILAGCDTLILTHSNLGFMAAYERGVVDQLFLYNKKINVIQRAKTLEDIYNVYGYI</sequence>
<reference evidence="2" key="1">
    <citation type="submission" date="2022-11" db="EMBL/GenBank/DDBJ databases">
        <title>Centuries of genome instability and evolution in soft-shell clam transmissible cancer (bioRxiv).</title>
        <authorList>
            <person name="Hart S.F.M."/>
            <person name="Yonemitsu M.A."/>
            <person name="Giersch R.M."/>
            <person name="Beal B.F."/>
            <person name="Arriagada G."/>
            <person name="Davis B.W."/>
            <person name="Ostrander E.A."/>
            <person name="Goff S.P."/>
            <person name="Metzger M.J."/>
        </authorList>
    </citation>
    <scope>NUCLEOTIDE SEQUENCE</scope>
    <source>
        <strain evidence="2">MELC-2E11</strain>
        <tissue evidence="2">Siphon/mantle</tissue>
    </source>
</reference>
<dbReference type="Gene3D" id="3.40.50.11350">
    <property type="match status" value="1"/>
</dbReference>
<evidence type="ECO:0000256" key="1">
    <source>
        <dbReference type="SAM" id="Phobius"/>
    </source>
</evidence>
<feature type="transmembrane region" description="Helical" evidence="1">
    <location>
        <begin position="21"/>
        <end position="39"/>
    </location>
</feature>
<gene>
    <name evidence="2" type="ORF">MAR_008774</name>
</gene>
<dbReference type="Proteomes" id="UP001164746">
    <property type="component" value="Chromosome 4"/>
</dbReference>
<organism evidence="2 3">
    <name type="scientific">Mya arenaria</name>
    <name type="common">Soft-shell clam</name>
    <dbReference type="NCBI Taxonomy" id="6604"/>
    <lineage>
        <taxon>Eukaryota</taxon>
        <taxon>Metazoa</taxon>
        <taxon>Spiralia</taxon>
        <taxon>Lophotrochozoa</taxon>
        <taxon>Mollusca</taxon>
        <taxon>Bivalvia</taxon>
        <taxon>Autobranchia</taxon>
        <taxon>Heteroconchia</taxon>
        <taxon>Euheterodonta</taxon>
        <taxon>Imparidentia</taxon>
        <taxon>Neoheterodontei</taxon>
        <taxon>Myida</taxon>
        <taxon>Myoidea</taxon>
        <taxon>Myidae</taxon>
        <taxon>Mya</taxon>
    </lineage>
</organism>